<evidence type="ECO:0000256" key="1">
    <source>
        <dbReference type="SAM" id="Phobius"/>
    </source>
</evidence>
<gene>
    <name evidence="2" type="ORF">FCL40_01085</name>
</gene>
<reference evidence="2 3" key="1">
    <citation type="submission" date="2019-04" db="EMBL/GenBank/DDBJ databases">
        <authorList>
            <person name="Hwang J.C."/>
        </authorList>
    </citation>
    <scope>NUCLEOTIDE SEQUENCE [LARGE SCALE GENOMIC DNA]</scope>
    <source>
        <strain evidence="2 3">IMCC35001</strain>
    </source>
</reference>
<accession>A0A4V5NVV5</accession>
<evidence type="ECO:0000313" key="3">
    <source>
        <dbReference type="Proteomes" id="UP000305674"/>
    </source>
</evidence>
<dbReference type="Proteomes" id="UP000305674">
    <property type="component" value="Unassembled WGS sequence"/>
</dbReference>
<evidence type="ECO:0000313" key="2">
    <source>
        <dbReference type="EMBL" id="TKB51181.1"/>
    </source>
</evidence>
<keyword evidence="3" id="KW-1185">Reference proteome</keyword>
<keyword evidence="1" id="KW-0472">Membrane</keyword>
<feature type="transmembrane region" description="Helical" evidence="1">
    <location>
        <begin position="25"/>
        <end position="46"/>
    </location>
</feature>
<proteinExistence type="predicted"/>
<dbReference type="RefSeq" id="WP_136850496.1">
    <property type="nucleotide sequence ID" value="NZ_SWCI01000001.1"/>
</dbReference>
<dbReference type="AlphaFoldDB" id="A0A4V5NVV5"/>
<sequence length="82" mass="9405">MIEAIIFLIPLVFLYPIVLKNDRGVFFWCGFLLASLILGEFGDWLIDHEPMASYFGSFIMGISLSCSVGLGMSIYRWQSRQY</sequence>
<dbReference type="EMBL" id="SWCI01000001">
    <property type="protein sequence ID" value="TKB51181.1"/>
    <property type="molecule type" value="Genomic_DNA"/>
</dbReference>
<comment type="caution">
    <text evidence="2">The sequence shown here is derived from an EMBL/GenBank/DDBJ whole genome shotgun (WGS) entry which is preliminary data.</text>
</comment>
<feature type="transmembrane region" description="Helical" evidence="1">
    <location>
        <begin position="52"/>
        <end position="75"/>
    </location>
</feature>
<keyword evidence="1" id="KW-1133">Transmembrane helix</keyword>
<keyword evidence="1" id="KW-0812">Transmembrane</keyword>
<organism evidence="2 3">
    <name type="scientific">Ferrimonas sediminicola</name>
    <dbReference type="NCBI Taxonomy" id="2569538"/>
    <lineage>
        <taxon>Bacteria</taxon>
        <taxon>Pseudomonadati</taxon>
        <taxon>Pseudomonadota</taxon>
        <taxon>Gammaproteobacteria</taxon>
        <taxon>Alteromonadales</taxon>
        <taxon>Ferrimonadaceae</taxon>
        <taxon>Ferrimonas</taxon>
    </lineage>
</organism>
<name>A0A4V5NVV5_9GAMM</name>
<protein>
    <submittedName>
        <fullName evidence="2">Uncharacterized protein</fullName>
    </submittedName>
</protein>